<dbReference type="Gene3D" id="3.40.710.10">
    <property type="entry name" value="DD-peptidase/beta-lactamase superfamily"/>
    <property type="match status" value="1"/>
</dbReference>
<keyword evidence="2" id="KW-0472">Membrane</keyword>
<keyword evidence="5" id="KW-1185">Reference proteome</keyword>
<evidence type="ECO:0000259" key="3">
    <source>
        <dbReference type="Pfam" id="PF00144"/>
    </source>
</evidence>
<dbReference type="RefSeq" id="WP_069850859.1">
    <property type="nucleotide sequence ID" value="NZ_CP014859.1"/>
</dbReference>
<gene>
    <name evidence="4" type="ORF">TL08_19100</name>
</gene>
<dbReference type="AlphaFoldDB" id="A0AAC9HTF4"/>
<keyword evidence="2" id="KW-0812">Transmembrane</keyword>
<dbReference type="InterPro" id="IPR012338">
    <property type="entry name" value="Beta-lactam/transpept-like"/>
</dbReference>
<dbReference type="PROSITE" id="PS51257">
    <property type="entry name" value="PROKAR_LIPOPROTEIN"/>
    <property type="match status" value="1"/>
</dbReference>
<dbReference type="EC" id="3.4.16.4" evidence="4"/>
<feature type="domain" description="Beta-lactamase-related" evidence="3">
    <location>
        <begin position="71"/>
        <end position="392"/>
    </location>
</feature>
<feature type="transmembrane region" description="Helical" evidence="2">
    <location>
        <begin position="21"/>
        <end position="43"/>
    </location>
</feature>
<accession>A0AAC9HTF4</accession>
<dbReference type="GO" id="GO:0009002">
    <property type="term" value="F:serine-type D-Ala-D-Ala carboxypeptidase activity"/>
    <property type="evidence" value="ECO:0007669"/>
    <property type="project" value="UniProtKB-EC"/>
</dbReference>
<feature type="region of interest" description="Disordered" evidence="1">
    <location>
        <begin position="263"/>
        <end position="283"/>
    </location>
</feature>
<dbReference type="KEGG" id="ahm:TL08_19100"/>
<evidence type="ECO:0000256" key="2">
    <source>
        <dbReference type="SAM" id="Phobius"/>
    </source>
</evidence>
<feature type="compositionally biased region" description="Basic and acidic residues" evidence="1">
    <location>
        <begin position="263"/>
        <end position="272"/>
    </location>
</feature>
<protein>
    <submittedName>
        <fullName evidence="4">Penicillin-binding protein, beta-lactamase class C</fullName>
        <ecNumber evidence="4">3.4.16.4</ecNumber>
    </submittedName>
</protein>
<reference evidence="5" key="1">
    <citation type="submission" date="2016-03" db="EMBL/GenBank/DDBJ databases">
        <title>Complete genome sequence of the type strain Actinoalloteichus hymeniacidonis DSM 45092.</title>
        <authorList>
            <person name="Schaffert L."/>
            <person name="Albersmeier A."/>
            <person name="Winkler A."/>
            <person name="Kalinowski J."/>
            <person name="Zotchev S."/>
            <person name="Ruckert C."/>
        </authorList>
    </citation>
    <scope>NUCLEOTIDE SEQUENCE [LARGE SCALE GENOMIC DNA]</scope>
    <source>
        <strain evidence="5">HPA177(T) (DSM 45092(T))</strain>
    </source>
</reference>
<evidence type="ECO:0000313" key="4">
    <source>
        <dbReference type="EMBL" id="AOS64611.1"/>
    </source>
</evidence>
<organism evidence="4 5">
    <name type="scientific">Actinoalloteichus hymeniacidonis</name>
    <dbReference type="NCBI Taxonomy" id="340345"/>
    <lineage>
        <taxon>Bacteria</taxon>
        <taxon>Bacillati</taxon>
        <taxon>Actinomycetota</taxon>
        <taxon>Actinomycetes</taxon>
        <taxon>Pseudonocardiales</taxon>
        <taxon>Pseudonocardiaceae</taxon>
        <taxon>Actinoalloteichus</taxon>
    </lineage>
</organism>
<dbReference type="Proteomes" id="UP000095210">
    <property type="component" value="Chromosome"/>
</dbReference>
<keyword evidence="4" id="KW-0378">Hydrolase</keyword>
<dbReference type="InterPro" id="IPR050491">
    <property type="entry name" value="AmpC-like"/>
</dbReference>
<keyword evidence="2" id="KW-1133">Transmembrane helix</keyword>
<proteinExistence type="predicted"/>
<keyword evidence="4" id="KW-0121">Carboxypeptidase</keyword>
<dbReference type="EMBL" id="CP014859">
    <property type="protein sequence ID" value="AOS64611.1"/>
    <property type="molecule type" value="Genomic_DNA"/>
</dbReference>
<dbReference type="SUPFAM" id="SSF56601">
    <property type="entry name" value="beta-lactamase/transpeptidase-like"/>
    <property type="match status" value="1"/>
</dbReference>
<dbReference type="Pfam" id="PF00144">
    <property type="entry name" value="Beta-lactamase"/>
    <property type="match status" value="1"/>
</dbReference>
<evidence type="ECO:0000313" key="5">
    <source>
        <dbReference type="Proteomes" id="UP000095210"/>
    </source>
</evidence>
<dbReference type="InterPro" id="IPR001466">
    <property type="entry name" value="Beta-lactam-related"/>
</dbReference>
<keyword evidence="4" id="KW-0645">Protease</keyword>
<dbReference type="PANTHER" id="PTHR46825">
    <property type="entry name" value="D-ALANYL-D-ALANINE-CARBOXYPEPTIDASE/ENDOPEPTIDASE AMPH"/>
    <property type="match status" value="1"/>
</dbReference>
<sequence length="408" mass="42741">MFDHRQQQSRAVRRAAARRRGVATTVASIAAVACLASCGNAPWDWEQGSASDSGASQQDGALEQNDALQQDLDGVVDSLGVPAALASVRNSEGEVQDYTAGVGDIETDAPVPVDGQVRIGSSTKTFVAVVLMQLVAEGSVDLDASVETYLPGVVQGEGVDGNAITVRQLLQHTSGIPNFTAFMNPDFFATRDTYYEPTELLDLALAEPAAFEPGAKAEYSNTNYVIAGLIIEQVTGGTVAEEITSRVIEPAELTKTYFPAPRDKEIEGEHPKGYHPTAEDGSLGDITSIDPSMAWAAGQIVSTPSDVSRFYTALLAGDLVEAEQLAEMQTTVEASDLPGTEYGLGLMRNELSCGGVRWGHDGNFPGYSISNGATEDGRSAAIAVTSLPTSEEALSAGGELVDTALCGS</sequence>
<name>A0AAC9HTF4_9PSEU</name>
<dbReference type="PANTHER" id="PTHR46825:SF7">
    <property type="entry name" value="D-ALANYL-D-ALANINE CARBOXYPEPTIDASE"/>
    <property type="match status" value="1"/>
</dbReference>
<evidence type="ECO:0000256" key="1">
    <source>
        <dbReference type="SAM" id="MobiDB-lite"/>
    </source>
</evidence>